<feature type="transmembrane region" description="Helical" evidence="1">
    <location>
        <begin position="37"/>
        <end position="56"/>
    </location>
</feature>
<dbReference type="OrthoDB" id="1467772at2"/>
<evidence type="ECO:0008006" key="4">
    <source>
        <dbReference type="Google" id="ProtNLM"/>
    </source>
</evidence>
<protein>
    <recommendedName>
        <fullName evidence="4">Prenyltransferase</fullName>
    </recommendedName>
</protein>
<dbReference type="AlphaFoldDB" id="A0A3S9MY53"/>
<feature type="transmembrane region" description="Helical" evidence="1">
    <location>
        <begin position="224"/>
        <end position="243"/>
    </location>
</feature>
<keyword evidence="1" id="KW-1133">Transmembrane helix</keyword>
<dbReference type="Proteomes" id="UP000279600">
    <property type="component" value="Chromosome"/>
</dbReference>
<keyword evidence="1" id="KW-0472">Membrane</keyword>
<feature type="transmembrane region" description="Helical" evidence="1">
    <location>
        <begin position="122"/>
        <end position="143"/>
    </location>
</feature>
<reference evidence="2 3" key="1">
    <citation type="submission" date="2018-12" db="EMBL/GenBank/DDBJ databases">
        <title>Complete genome of Nonlabens sp. MJ115.</title>
        <authorList>
            <person name="Choi H.S."/>
            <person name="Jung J."/>
        </authorList>
    </citation>
    <scope>NUCLEOTIDE SEQUENCE [LARGE SCALE GENOMIC DNA]</scope>
    <source>
        <strain evidence="2 3">MJ115</strain>
    </source>
</reference>
<feature type="transmembrane region" description="Helical" evidence="1">
    <location>
        <begin position="12"/>
        <end position="31"/>
    </location>
</feature>
<gene>
    <name evidence="2" type="ORF">EJ995_07400</name>
</gene>
<sequence>MNLSRRLIKFYVDSSLHVALGLTSLTIVSFLKFNLPIELKTIALVFFSTVSGYNLIKYSHQWRTDLNHHLAILCLSTVFALFSMVLLSFHNWLTIAIIASVTFISVWYVLPKQYGLSLRRMPIMKLIAVGITWALMSIALPIAESELLFFFLRVPSFLTILFTQTVLLVMVWCLPFEIRDLKVDDPNLKTLPQLIGVPLTKVVGYILLIACGLLGILVDNYDNGWNETDILIYLLTALLLYFSTQSRSDYYASLVVESIPVLWMILLIIAD</sequence>
<proteinExistence type="predicted"/>
<evidence type="ECO:0000313" key="3">
    <source>
        <dbReference type="Proteomes" id="UP000279600"/>
    </source>
</evidence>
<evidence type="ECO:0000256" key="1">
    <source>
        <dbReference type="SAM" id="Phobius"/>
    </source>
</evidence>
<feature type="transmembrane region" description="Helical" evidence="1">
    <location>
        <begin position="68"/>
        <end position="86"/>
    </location>
</feature>
<feature type="transmembrane region" description="Helical" evidence="1">
    <location>
        <begin position="149"/>
        <end position="174"/>
    </location>
</feature>
<feature type="transmembrane region" description="Helical" evidence="1">
    <location>
        <begin position="92"/>
        <end position="110"/>
    </location>
</feature>
<dbReference type="KEGG" id="noj:EJ995_07400"/>
<keyword evidence="1" id="KW-0812">Transmembrane</keyword>
<organism evidence="2 3">
    <name type="scientific">Nonlabens ponticola</name>
    <dbReference type="NCBI Taxonomy" id="2496866"/>
    <lineage>
        <taxon>Bacteria</taxon>
        <taxon>Pseudomonadati</taxon>
        <taxon>Bacteroidota</taxon>
        <taxon>Flavobacteriia</taxon>
        <taxon>Flavobacteriales</taxon>
        <taxon>Flavobacteriaceae</taxon>
        <taxon>Nonlabens</taxon>
    </lineage>
</organism>
<feature type="transmembrane region" description="Helical" evidence="1">
    <location>
        <begin position="194"/>
        <end position="218"/>
    </location>
</feature>
<dbReference type="RefSeq" id="WP_126447130.1">
    <property type="nucleotide sequence ID" value="NZ_CP034549.1"/>
</dbReference>
<keyword evidence="3" id="KW-1185">Reference proteome</keyword>
<feature type="transmembrane region" description="Helical" evidence="1">
    <location>
        <begin position="250"/>
        <end position="270"/>
    </location>
</feature>
<evidence type="ECO:0000313" key="2">
    <source>
        <dbReference type="EMBL" id="AZQ44064.1"/>
    </source>
</evidence>
<dbReference type="EMBL" id="CP034549">
    <property type="protein sequence ID" value="AZQ44064.1"/>
    <property type="molecule type" value="Genomic_DNA"/>
</dbReference>
<accession>A0A3S9MY53</accession>
<name>A0A3S9MY53_9FLAO</name>